<dbReference type="OrthoDB" id="7375008at2"/>
<evidence type="ECO:0000313" key="3">
    <source>
        <dbReference type="Proteomes" id="UP000249590"/>
    </source>
</evidence>
<gene>
    <name evidence="2" type="ORF">DLJ53_33250</name>
</gene>
<reference evidence="2 3" key="1">
    <citation type="submission" date="2018-05" db="EMBL/GenBank/DDBJ databases">
        <title>Acuticoccus sediminis sp. nov., isolated from deep-sea sediment of Indian Ocean.</title>
        <authorList>
            <person name="Liu X."/>
            <person name="Lai Q."/>
            <person name="Du Y."/>
            <person name="Sun F."/>
            <person name="Zhang X."/>
            <person name="Wang S."/>
            <person name="Shao Z."/>
        </authorList>
    </citation>
    <scope>NUCLEOTIDE SEQUENCE [LARGE SCALE GENOMIC DNA]</scope>
    <source>
        <strain evidence="2 3">PTG4-2</strain>
    </source>
</reference>
<dbReference type="Pfam" id="PF01909">
    <property type="entry name" value="NTP_transf_2"/>
    <property type="match status" value="1"/>
</dbReference>
<feature type="domain" description="Polymerase nucleotidyl transferase" evidence="1">
    <location>
        <begin position="9"/>
        <end position="72"/>
    </location>
</feature>
<keyword evidence="3" id="KW-1185">Reference proteome</keyword>
<dbReference type="InterPro" id="IPR002934">
    <property type="entry name" value="Polymerase_NTP_transf_dom"/>
</dbReference>
<dbReference type="RefSeq" id="WP_111352629.1">
    <property type="nucleotide sequence ID" value="NZ_QHHQ01000016.1"/>
</dbReference>
<protein>
    <recommendedName>
        <fullName evidence="1">Polymerase nucleotidyl transferase domain-containing protein</fullName>
    </recommendedName>
</protein>
<proteinExistence type="predicted"/>
<accession>A0A8B2NK06</accession>
<dbReference type="EMBL" id="QHHQ01000016">
    <property type="protein sequence ID" value="RAH96098.1"/>
    <property type="molecule type" value="Genomic_DNA"/>
</dbReference>
<evidence type="ECO:0000313" key="2">
    <source>
        <dbReference type="EMBL" id="RAH96098.1"/>
    </source>
</evidence>
<sequence>MLDSAQAIDTIAAALREEDAVAALFLSGSYATGTQDDYSDLDFVVVSPGGPSDHVVETWRGAVVRTGEIVFWRDRRPQAALINAITDDWLRIDVTIVTPEQISSQPRSPLQPLIDRDEISDKVVTPAGRTGADPRLARYQFEEFIRVLGLVSVAAGREEYINGVTGIFHLRNLLIELLVEETGAPERGGALHLNRLISDEQKALLQALPLPVATREGMITAHLAYAAAYLPRARRLARIWGVDWPERFETATWKRLHDTLSIEPPYARA</sequence>
<dbReference type="Gene3D" id="3.30.460.10">
    <property type="entry name" value="Beta Polymerase, domain 2"/>
    <property type="match status" value="1"/>
</dbReference>
<dbReference type="SUPFAM" id="SSF81301">
    <property type="entry name" value="Nucleotidyltransferase"/>
    <property type="match status" value="1"/>
</dbReference>
<evidence type="ECO:0000259" key="1">
    <source>
        <dbReference type="Pfam" id="PF01909"/>
    </source>
</evidence>
<comment type="caution">
    <text evidence="2">The sequence shown here is derived from an EMBL/GenBank/DDBJ whole genome shotgun (WGS) entry which is preliminary data.</text>
</comment>
<dbReference type="CDD" id="cd05403">
    <property type="entry name" value="NT_KNTase_like"/>
    <property type="match status" value="1"/>
</dbReference>
<dbReference type="AlphaFoldDB" id="A0A8B2NK06"/>
<dbReference type="Proteomes" id="UP000249590">
    <property type="component" value="Unassembled WGS sequence"/>
</dbReference>
<organism evidence="2 3">
    <name type="scientific">Acuticoccus sediminis</name>
    <dbReference type="NCBI Taxonomy" id="2184697"/>
    <lineage>
        <taxon>Bacteria</taxon>
        <taxon>Pseudomonadati</taxon>
        <taxon>Pseudomonadota</taxon>
        <taxon>Alphaproteobacteria</taxon>
        <taxon>Hyphomicrobiales</taxon>
        <taxon>Amorphaceae</taxon>
        <taxon>Acuticoccus</taxon>
    </lineage>
</organism>
<dbReference type="InterPro" id="IPR043519">
    <property type="entry name" value="NT_sf"/>
</dbReference>
<name>A0A8B2NK06_9HYPH</name>
<dbReference type="GO" id="GO:0016779">
    <property type="term" value="F:nucleotidyltransferase activity"/>
    <property type="evidence" value="ECO:0007669"/>
    <property type="project" value="InterPro"/>
</dbReference>